<accession>A0A4V1RWG5</accession>
<evidence type="ECO:0008006" key="3">
    <source>
        <dbReference type="Google" id="ProtNLM"/>
    </source>
</evidence>
<dbReference type="AlphaFoldDB" id="A0A4V1RWG5"/>
<sequence length="68" mass="7724">MKQIQHLAAFKTKLTVKVACKTFTNLMLNELGVSEESVAAMLGYTTTKHIRYYGKANEERIAKEVDFI</sequence>
<dbReference type="Proteomes" id="UP000290407">
    <property type="component" value="Unassembled WGS sequence"/>
</dbReference>
<reference evidence="1 2" key="1">
    <citation type="submission" date="2019-01" db="EMBL/GenBank/DDBJ databases">
        <title>Spirosoma flava sp. nov., a propanil-degrading bacterium isolated from herbicide-contaminated soil.</title>
        <authorList>
            <person name="Zhang L."/>
            <person name="Jiang J.-D."/>
        </authorList>
    </citation>
    <scope>NUCLEOTIDE SEQUENCE [LARGE SCALE GENOMIC DNA]</scope>
    <source>
        <strain evidence="1 2">TY50</strain>
    </source>
</reference>
<proteinExistence type="predicted"/>
<comment type="caution">
    <text evidence="1">The sequence shown here is derived from an EMBL/GenBank/DDBJ whole genome shotgun (WGS) entry which is preliminary data.</text>
</comment>
<gene>
    <name evidence="1" type="ORF">EQG79_09990</name>
</gene>
<evidence type="ECO:0000313" key="2">
    <source>
        <dbReference type="Proteomes" id="UP000290407"/>
    </source>
</evidence>
<dbReference type="EMBL" id="SBLB01000002">
    <property type="protein sequence ID" value="RYC70188.1"/>
    <property type="molecule type" value="Genomic_DNA"/>
</dbReference>
<keyword evidence="2" id="KW-1185">Reference proteome</keyword>
<name>A0A4V1RWG5_9BACT</name>
<protein>
    <recommendedName>
        <fullName evidence="3">Tyr recombinase domain-containing protein</fullName>
    </recommendedName>
</protein>
<organism evidence="1 2">
    <name type="scientific">Spirosoma sordidisoli</name>
    <dbReference type="NCBI Taxonomy" id="2502893"/>
    <lineage>
        <taxon>Bacteria</taxon>
        <taxon>Pseudomonadati</taxon>
        <taxon>Bacteroidota</taxon>
        <taxon>Cytophagia</taxon>
        <taxon>Cytophagales</taxon>
        <taxon>Cytophagaceae</taxon>
        <taxon>Spirosoma</taxon>
    </lineage>
</organism>
<evidence type="ECO:0000313" key="1">
    <source>
        <dbReference type="EMBL" id="RYC70188.1"/>
    </source>
</evidence>